<dbReference type="CTD" id="108704470"/>
<evidence type="ECO:0000256" key="2">
    <source>
        <dbReference type="SAM" id="MobiDB-lite"/>
    </source>
</evidence>
<feature type="region of interest" description="Disordered" evidence="2">
    <location>
        <begin position="1"/>
        <end position="24"/>
    </location>
</feature>
<dbReference type="CDD" id="cd23949">
    <property type="entry name" value="Niban-like"/>
    <property type="match status" value="1"/>
</dbReference>
<dbReference type="SUPFAM" id="SSF50729">
    <property type="entry name" value="PH domain-like"/>
    <property type="match status" value="1"/>
</dbReference>
<dbReference type="PANTHER" id="PTHR14392:SF2">
    <property type="entry name" value="PROTEIN NIBAN 2"/>
    <property type="match status" value="1"/>
</dbReference>
<name>A0A8J1LHV7_XENLA</name>
<evidence type="ECO:0000313" key="5">
    <source>
        <dbReference type="RefSeq" id="XP_041429112.1"/>
    </source>
</evidence>
<gene>
    <name evidence="5" type="primary">LOC108704470</name>
</gene>
<feature type="domain" description="PH" evidence="3">
    <location>
        <begin position="145"/>
        <end position="268"/>
    </location>
</feature>
<dbReference type="OrthoDB" id="9010513at2759"/>
<dbReference type="Pfam" id="PF26089">
    <property type="entry name" value="PH_Niban2"/>
    <property type="match status" value="1"/>
</dbReference>
<protein>
    <submittedName>
        <fullName evidence="5">Protein Niban 2-like isoform X1</fullName>
    </submittedName>
</protein>
<dbReference type="GeneID" id="108704470"/>
<sequence>MRRTGGQTHTGLSGKQPTPLTPLPSLSDNFTITAAFPCDTTDPLPSTSSSAAFVAKTNKAAGRCSSCQLTCHSLGWAMGDVISSHLDENRRNYITERTGKLLTEFGKLYEKQYGVALFNSVRYEIEGNGGPQTQLLHRKAPLNDRVIFSGNIYQYLEDTKKWRSRYCLVPHHYGPVLYENKTSHERGLQPRAGLNCAGFKVLTSLEQYGDLMNASVPGGKVKAGGAQIKCATPFPVILWHPYSRHHFFCVTNEKEQERWSAVFQDCVRHSNDGIPEEPRLESAAFTDSVRLYRQAREQYGTWDMMCGNQVQVLSNLVMEDLIPDLKNIICPKLRGKPQERQKLWMLISDTVYRMVYEQTSHFYEGLEKGCSEKRAGMESQIRTDMDQIISCKEHVSNKIRAVVLPKAELCVRNHVQSHIPSILDALMVPTSQGFAEVRDLLFKETTEMNLNLVNEGGREKLGEQMEKLSQLAYHPVKMQQCYEKMDQLNLEGLQQRFDVGSPSVFKQRAQILMREQTDNAVYTFEQLVHQEMSKSESGANLCRDIQRILERVLKKYDYDSSSVRKKFFQEALLQIIIPFLLKKLAPTCKAEFPRFQELIFEDLSRYVLVENTYEEVVLQSIMRDIVQAVKDAATQRKHNLYRDSIVMHNSDPNLHLLEEGPPIDWSQEYADHSEPSNANRHGRLRQVVSMLHEDEGPDIPGSCQEVPAQECIAEVPEDSDVAVTCHEIPEDGSDVAQIRGMLVKEFDVEVPVAAVSTVPVSEVPMSTAAEEKETTSDKAQPPNASERSNAEDEEVEEARLLLASELARQLAEEEEQYHADAHMTKDDGTHAEVQMLLSERYELHSSDQKDAPEPVKLRNGEIAHSESEMDPECDQGEALEYSTHRVDEHMSLEIPRVSEILSYQTPSDRTPACEEESQSGPIQHTPPHVIHSTPDDSGFQSPISGGEEEGEGYREIPVPAPRKRDEIITQF</sequence>
<proteinExistence type="inferred from homology"/>
<evidence type="ECO:0000313" key="4">
    <source>
        <dbReference type="Proteomes" id="UP000186698"/>
    </source>
</evidence>
<dbReference type="Pfam" id="PF26086">
    <property type="entry name" value="Niban2"/>
    <property type="match status" value="1"/>
</dbReference>
<dbReference type="InterPro" id="IPR059060">
    <property type="entry name" value="Niban_1/2/3_dom"/>
</dbReference>
<feature type="region of interest" description="Disordered" evidence="2">
    <location>
        <begin position="904"/>
        <end position="971"/>
    </location>
</feature>
<dbReference type="InterPro" id="IPR026088">
    <property type="entry name" value="Niban-like"/>
</dbReference>
<dbReference type="InterPro" id="IPR001849">
    <property type="entry name" value="PH_domain"/>
</dbReference>
<feature type="region of interest" description="Disordered" evidence="2">
    <location>
        <begin position="764"/>
        <end position="796"/>
    </location>
</feature>
<dbReference type="KEGG" id="xla:108704470"/>
<accession>A0A8J1LHV7</accession>
<dbReference type="RefSeq" id="XP_041429112.1">
    <property type="nucleotide sequence ID" value="XM_041573178.1"/>
</dbReference>
<dbReference type="PANTHER" id="PTHR14392">
    <property type="entry name" value="NIBAN FAMILY MEMBER"/>
    <property type="match status" value="1"/>
</dbReference>
<organism evidence="4 5">
    <name type="scientific">Xenopus laevis</name>
    <name type="common">African clawed frog</name>
    <dbReference type="NCBI Taxonomy" id="8355"/>
    <lineage>
        <taxon>Eukaryota</taxon>
        <taxon>Metazoa</taxon>
        <taxon>Chordata</taxon>
        <taxon>Craniata</taxon>
        <taxon>Vertebrata</taxon>
        <taxon>Euteleostomi</taxon>
        <taxon>Amphibia</taxon>
        <taxon>Batrachia</taxon>
        <taxon>Anura</taxon>
        <taxon>Pipoidea</taxon>
        <taxon>Pipidae</taxon>
        <taxon>Xenopodinae</taxon>
        <taxon>Xenopus</taxon>
        <taxon>Xenopus</taxon>
    </lineage>
</organism>
<evidence type="ECO:0000259" key="3">
    <source>
        <dbReference type="PROSITE" id="PS50003"/>
    </source>
</evidence>
<feature type="compositionally biased region" description="Polar residues" evidence="2">
    <location>
        <begin position="1"/>
        <end position="16"/>
    </location>
</feature>
<comment type="similarity">
    <text evidence="1">Belongs to the Niban family.</text>
</comment>
<dbReference type="Proteomes" id="UP000186698">
    <property type="component" value="Chromosome 8L"/>
</dbReference>
<feature type="compositionally biased region" description="Basic and acidic residues" evidence="2">
    <location>
        <begin position="962"/>
        <end position="971"/>
    </location>
</feature>
<evidence type="ECO:0000256" key="1">
    <source>
        <dbReference type="ARBA" id="ARBA00010251"/>
    </source>
</evidence>
<keyword evidence="4" id="KW-1185">Reference proteome</keyword>
<dbReference type="AlphaFoldDB" id="A0A8J1LHV7"/>
<reference evidence="5" key="1">
    <citation type="submission" date="2025-08" db="UniProtKB">
        <authorList>
            <consortium name="RefSeq"/>
        </authorList>
    </citation>
    <scope>IDENTIFICATION</scope>
    <source>
        <strain evidence="5">J_2021</strain>
        <tissue evidence="5">Erythrocytes</tissue>
    </source>
</reference>
<dbReference type="PROSITE" id="PS50003">
    <property type="entry name" value="PH_DOMAIN"/>
    <property type="match status" value="1"/>
</dbReference>